<name>A0A1C2GBP9_LIMRT</name>
<accession>A0A1C2GBP9</accession>
<proteinExistence type="predicted"/>
<evidence type="ECO:0000259" key="2">
    <source>
        <dbReference type="Pfam" id="PF03050"/>
    </source>
</evidence>
<comment type="caution">
    <text evidence="5">The sequence shown here is derived from an EMBL/GenBank/DDBJ whole genome shotgun (WGS) entry which is preliminary data.</text>
</comment>
<dbReference type="AlphaFoldDB" id="A0A1C2GBP9"/>
<dbReference type="PANTHER" id="PTHR33678:SF2">
    <property type="match status" value="1"/>
</dbReference>
<dbReference type="NCBIfam" id="NF033517">
    <property type="entry name" value="transpos_IS66"/>
    <property type="match status" value="1"/>
</dbReference>
<dbReference type="InterPro" id="IPR004291">
    <property type="entry name" value="Transposase_IS66_central"/>
</dbReference>
<dbReference type="Pfam" id="PF13005">
    <property type="entry name" value="zf-IS66"/>
    <property type="match status" value="1"/>
</dbReference>
<dbReference type="EMBL" id="MCNS01000005">
    <property type="protein sequence ID" value="OCX48895.1"/>
    <property type="molecule type" value="Genomic_DNA"/>
</dbReference>
<reference evidence="5 6" key="1">
    <citation type="submission" date="2016-08" db="EMBL/GenBank/DDBJ databases">
        <title>Probiotic bacterium isolated from chicken gut.</title>
        <authorList>
            <person name="Levy J.L."/>
            <person name="Hassan H.M."/>
            <person name="Mendoza M.A."/>
        </authorList>
    </citation>
    <scope>NUCLEOTIDE SEQUENCE [LARGE SCALE GENOMIC DNA]</scope>
    <source>
        <strain evidence="5 6">P43</strain>
    </source>
</reference>
<keyword evidence="1" id="KW-0175">Coiled coil</keyword>
<dbReference type="RefSeq" id="WP_066035574.1">
    <property type="nucleotide sequence ID" value="NZ_CP136906.1"/>
</dbReference>
<evidence type="ECO:0000259" key="4">
    <source>
        <dbReference type="Pfam" id="PF13007"/>
    </source>
</evidence>
<dbReference type="Proteomes" id="UP000095141">
    <property type="component" value="Unassembled WGS sequence"/>
</dbReference>
<dbReference type="Pfam" id="PF03050">
    <property type="entry name" value="DDE_Tnp_IS66"/>
    <property type="match status" value="1"/>
</dbReference>
<dbReference type="InterPro" id="IPR024474">
    <property type="entry name" value="Znf_dom_IS66"/>
</dbReference>
<organism evidence="5 6">
    <name type="scientific">Limosilactobacillus reuteri</name>
    <name type="common">Lactobacillus reuteri</name>
    <dbReference type="NCBI Taxonomy" id="1598"/>
    <lineage>
        <taxon>Bacteria</taxon>
        <taxon>Bacillati</taxon>
        <taxon>Bacillota</taxon>
        <taxon>Bacilli</taxon>
        <taxon>Lactobacillales</taxon>
        <taxon>Lactobacillaceae</taxon>
        <taxon>Limosilactobacillus</taxon>
    </lineage>
</organism>
<feature type="coiled-coil region" evidence="1">
    <location>
        <begin position="2"/>
        <end position="36"/>
    </location>
</feature>
<evidence type="ECO:0000313" key="6">
    <source>
        <dbReference type="Proteomes" id="UP000095141"/>
    </source>
</evidence>
<evidence type="ECO:0000313" key="5">
    <source>
        <dbReference type="EMBL" id="OCX48895.1"/>
    </source>
</evidence>
<gene>
    <name evidence="5" type="ORF">BFD03_03790</name>
</gene>
<sequence>MKQTAEEQIKELKQQLAMANEKIAQLTAIIKLQKNQIFWKKTEVMEPVVDGQQSLFSEQEMDQLQDPDISVTEVTEKKIKQVVRHRKAKQSGQRTTFLDGLPQVEEVIPLKDTSCPHCHQLMKKVGQHVYSREARLKPAELYCVNLIQETYKCNECINSNGSDVLVSSKMPQSLLPHSYFSSTILAKVAELKFNLALPFHRQIKFWQAVGLRVDARLLATNIIKVSQTYLEPLYDYLQELIRKESVIHMDETPFKVIDEPNETGYFWVTQSTKEFSKHQIIMFHYYNTRAGKTIGQIIGHQYRGIIMCDGYGGYSDRLYPQAKFGSCLVHIRREFYHITCLLNKEQLKNSKAYRVLQLMRPIFHEEKQLTYSSHKEKLVQRRLHVKPLMDKLYTYLENISFPQGRLKAAINNALKLRKRVYQIFEDGRVPLTNNPVEQAIRPSTLIRKNSLFAKSTAGAQANAIFYTLVATANQNHLNIYKYFKYLFDHLPNRKDAGLEAYLPWSKEIQAECHK</sequence>
<dbReference type="Pfam" id="PF13007">
    <property type="entry name" value="LZ_Tnp_IS66"/>
    <property type="match status" value="1"/>
</dbReference>
<protein>
    <submittedName>
        <fullName evidence="5">Transposase</fullName>
    </submittedName>
</protein>
<dbReference type="PANTHER" id="PTHR33678">
    <property type="entry name" value="BLL1576 PROTEIN"/>
    <property type="match status" value="1"/>
</dbReference>
<feature type="domain" description="Transposase TnpC homeodomain" evidence="4">
    <location>
        <begin position="25"/>
        <end position="105"/>
    </location>
</feature>
<dbReference type="InterPro" id="IPR024463">
    <property type="entry name" value="Transposase_TnpC_homeodom"/>
</dbReference>
<evidence type="ECO:0000256" key="1">
    <source>
        <dbReference type="SAM" id="Coils"/>
    </source>
</evidence>
<feature type="domain" description="Transposase IS66 zinc-finger binding" evidence="3">
    <location>
        <begin position="112"/>
        <end position="156"/>
    </location>
</feature>
<dbReference type="InterPro" id="IPR052344">
    <property type="entry name" value="Transposase-related"/>
</dbReference>
<feature type="domain" description="Transposase IS66 central" evidence="2">
    <location>
        <begin position="177"/>
        <end position="461"/>
    </location>
</feature>
<evidence type="ECO:0000259" key="3">
    <source>
        <dbReference type="Pfam" id="PF13005"/>
    </source>
</evidence>